<dbReference type="RefSeq" id="WP_167700910.1">
    <property type="nucleotide sequence ID" value="NZ_CP118175.1"/>
</dbReference>
<dbReference type="Pfam" id="PF02502">
    <property type="entry name" value="LacAB_rpiB"/>
    <property type="match status" value="1"/>
</dbReference>
<dbReference type="InterPro" id="IPR003500">
    <property type="entry name" value="RpiB_LacA_LacB"/>
</dbReference>
<comment type="similarity">
    <text evidence="1">Belongs to the LacAB/RpiB family.</text>
</comment>
<dbReference type="AlphaFoldDB" id="A0A968GD63"/>
<accession>A0A968GD63</accession>
<dbReference type="GO" id="GO:0019316">
    <property type="term" value="P:D-allose catabolic process"/>
    <property type="evidence" value="ECO:0007669"/>
    <property type="project" value="TreeGrafter"/>
</dbReference>
<dbReference type="NCBIfam" id="TIGR01120">
    <property type="entry name" value="rpiB"/>
    <property type="match status" value="1"/>
</dbReference>
<keyword evidence="4" id="KW-1185">Reference proteome</keyword>
<organism evidence="3 4">
    <name type="scientific">Entomospira entomophila</name>
    <dbReference type="NCBI Taxonomy" id="2719988"/>
    <lineage>
        <taxon>Bacteria</taxon>
        <taxon>Pseudomonadati</taxon>
        <taxon>Spirochaetota</taxon>
        <taxon>Spirochaetia</taxon>
        <taxon>Spirochaetales</taxon>
        <taxon>Spirochaetaceae</taxon>
        <taxon>Entomospira</taxon>
    </lineage>
</organism>
<dbReference type="NCBIfam" id="TIGR00689">
    <property type="entry name" value="rpiB_lacA_lacB"/>
    <property type="match status" value="1"/>
</dbReference>
<dbReference type="InterPro" id="IPR036569">
    <property type="entry name" value="RpiB_LacA_LacB_sf"/>
</dbReference>
<dbReference type="Gene3D" id="3.40.1400.10">
    <property type="entry name" value="Sugar-phosphate isomerase, RpiB/LacA/LacB"/>
    <property type="match status" value="1"/>
</dbReference>
<gene>
    <name evidence="3" type="primary">rpiB</name>
    <name evidence="3" type="ORF">HCT14_07215</name>
</gene>
<dbReference type="GO" id="GO:0004751">
    <property type="term" value="F:ribose-5-phosphate isomerase activity"/>
    <property type="evidence" value="ECO:0007669"/>
    <property type="project" value="UniProtKB-EC"/>
</dbReference>
<comment type="caution">
    <text evidence="3">The sequence shown here is derived from an EMBL/GenBank/DDBJ whole genome shotgun (WGS) entry which is preliminary data.</text>
</comment>
<evidence type="ECO:0000256" key="2">
    <source>
        <dbReference type="ARBA" id="ARBA00023235"/>
    </source>
</evidence>
<dbReference type="GO" id="GO:0009052">
    <property type="term" value="P:pentose-phosphate shunt, non-oxidative branch"/>
    <property type="evidence" value="ECO:0007669"/>
    <property type="project" value="TreeGrafter"/>
</dbReference>
<dbReference type="Proteomes" id="UP000711995">
    <property type="component" value="Unassembled WGS sequence"/>
</dbReference>
<evidence type="ECO:0000313" key="4">
    <source>
        <dbReference type="Proteomes" id="UP000711995"/>
    </source>
</evidence>
<sequence>MKIALGCDHIVTEIKDEVHQYLLSLGHEVIDCGTHDKERTHYPIYALKVAQHVANHSVERGIVICGTGVGISVSATKVKGTRVVLTRDAYTARMAREKYDANVLGMGGRIVGMGLMQEIIDTFLATKYTEKNTKFIQSIEQLETHKDVPQLEIFDEYLQRWEAGHYTDS</sequence>
<proteinExistence type="inferred from homology"/>
<name>A0A968GD63_9SPIO</name>
<dbReference type="PIRSF" id="PIRSF005384">
    <property type="entry name" value="RpiB_LacA_B"/>
    <property type="match status" value="1"/>
</dbReference>
<dbReference type="EC" id="5.3.1.6" evidence="3"/>
<dbReference type="EMBL" id="JAATLJ010000002">
    <property type="protein sequence ID" value="NIZ41291.1"/>
    <property type="molecule type" value="Genomic_DNA"/>
</dbReference>
<protein>
    <submittedName>
        <fullName evidence="3">Ribose 5-phosphate isomerase B</fullName>
        <ecNumber evidence="3">5.3.1.6</ecNumber>
    </submittedName>
</protein>
<dbReference type="PANTHER" id="PTHR30345:SF0">
    <property type="entry name" value="DNA DAMAGE-REPAIR_TOLERATION PROTEIN DRT102"/>
    <property type="match status" value="1"/>
</dbReference>
<evidence type="ECO:0000313" key="3">
    <source>
        <dbReference type="EMBL" id="NIZ41291.1"/>
    </source>
</evidence>
<dbReference type="NCBIfam" id="NF004051">
    <property type="entry name" value="PRK05571.1"/>
    <property type="match status" value="1"/>
</dbReference>
<evidence type="ECO:0000256" key="1">
    <source>
        <dbReference type="ARBA" id="ARBA00008754"/>
    </source>
</evidence>
<reference evidence="3 4" key="1">
    <citation type="submission" date="2020-03" db="EMBL/GenBank/DDBJ databases">
        <title>Spirochaetal bacteria isolated from arthropods constitute a novel genus Entomospira genus novum within the order Spirochaetales.</title>
        <authorList>
            <person name="Grana-Miraglia L."/>
            <person name="Sikutova S."/>
            <person name="Fingerle V."/>
            <person name="Sing A."/>
            <person name="Castillo-Ramirez S."/>
            <person name="Margos G."/>
            <person name="Rudolf I."/>
        </authorList>
    </citation>
    <scope>NUCLEOTIDE SEQUENCE [LARGE SCALE GENOMIC DNA]</scope>
    <source>
        <strain evidence="3 4">BR193</strain>
    </source>
</reference>
<dbReference type="InterPro" id="IPR004785">
    <property type="entry name" value="RpiB"/>
</dbReference>
<keyword evidence="2 3" id="KW-0413">Isomerase</keyword>
<dbReference type="PANTHER" id="PTHR30345">
    <property type="entry name" value="RIBOSE-5-PHOSPHATE ISOMERASE B"/>
    <property type="match status" value="1"/>
</dbReference>
<dbReference type="SUPFAM" id="SSF89623">
    <property type="entry name" value="Ribose/Galactose isomerase RpiB/AlsB"/>
    <property type="match status" value="1"/>
</dbReference>